<sequence>MAKKNISEAWEKIFKDYKIYDHEFDTKPFLITG</sequence>
<protein>
    <submittedName>
        <fullName evidence="1">Uncharacterized protein</fullName>
    </submittedName>
</protein>
<comment type="caution">
    <text evidence="1">The sequence shown here is derived from an EMBL/GenBank/DDBJ whole genome shotgun (WGS) entry which is preliminary data.</text>
</comment>
<accession>X1IAJ0</accession>
<organism evidence="1">
    <name type="scientific">marine sediment metagenome</name>
    <dbReference type="NCBI Taxonomy" id="412755"/>
    <lineage>
        <taxon>unclassified sequences</taxon>
        <taxon>metagenomes</taxon>
        <taxon>ecological metagenomes</taxon>
    </lineage>
</organism>
<dbReference type="AlphaFoldDB" id="X1IAJ0"/>
<name>X1IAJ0_9ZZZZ</name>
<feature type="non-terminal residue" evidence="1">
    <location>
        <position position="33"/>
    </location>
</feature>
<gene>
    <name evidence="1" type="ORF">S03H2_32259</name>
</gene>
<reference evidence="1" key="1">
    <citation type="journal article" date="2014" name="Front. Microbiol.">
        <title>High frequency of phylogenetically diverse reductive dehalogenase-homologous genes in deep subseafloor sedimentary metagenomes.</title>
        <authorList>
            <person name="Kawai M."/>
            <person name="Futagami T."/>
            <person name="Toyoda A."/>
            <person name="Takaki Y."/>
            <person name="Nishi S."/>
            <person name="Hori S."/>
            <person name="Arai W."/>
            <person name="Tsubouchi T."/>
            <person name="Morono Y."/>
            <person name="Uchiyama I."/>
            <person name="Ito T."/>
            <person name="Fujiyama A."/>
            <person name="Inagaki F."/>
            <person name="Takami H."/>
        </authorList>
    </citation>
    <scope>NUCLEOTIDE SEQUENCE</scope>
    <source>
        <strain evidence="1">Expedition CK06-06</strain>
    </source>
</reference>
<dbReference type="EMBL" id="BARU01019596">
    <property type="protein sequence ID" value="GAH54578.1"/>
    <property type="molecule type" value="Genomic_DNA"/>
</dbReference>
<evidence type="ECO:0000313" key="1">
    <source>
        <dbReference type="EMBL" id="GAH54578.1"/>
    </source>
</evidence>
<proteinExistence type="predicted"/>